<dbReference type="Pfam" id="PF00270">
    <property type="entry name" value="DEAD"/>
    <property type="match status" value="1"/>
</dbReference>
<dbReference type="EMBL" id="FWFX01000012">
    <property type="protein sequence ID" value="SLN64593.1"/>
    <property type="molecule type" value="Genomic_DNA"/>
</dbReference>
<dbReference type="GO" id="GO:0004386">
    <property type="term" value="F:helicase activity"/>
    <property type="evidence" value="ECO:0007669"/>
    <property type="project" value="UniProtKB-KW"/>
</dbReference>
<dbReference type="PANTHER" id="PTHR47961:SF6">
    <property type="entry name" value="DNA-DIRECTED DNA POLYMERASE"/>
    <property type="match status" value="1"/>
</dbReference>
<dbReference type="PROSITE" id="PS51194">
    <property type="entry name" value="HELICASE_CTER"/>
    <property type="match status" value="1"/>
</dbReference>
<dbReference type="InterPro" id="IPR027417">
    <property type="entry name" value="P-loop_NTPase"/>
</dbReference>
<keyword evidence="8" id="KW-1185">Reference proteome</keyword>
<dbReference type="InterPro" id="IPR001650">
    <property type="entry name" value="Helicase_C-like"/>
</dbReference>
<keyword evidence="4" id="KW-0067">ATP-binding</keyword>
<accession>A0A1X6ZXN9</accession>
<evidence type="ECO:0000313" key="8">
    <source>
        <dbReference type="Proteomes" id="UP000193061"/>
    </source>
</evidence>
<evidence type="ECO:0000313" key="7">
    <source>
        <dbReference type="EMBL" id="SLN64593.1"/>
    </source>
</evidence>
<evidence type="ECO:0000259" key="6">
    <source>
        <dbReference type="PROSITE" id="PS51194"/>
    </source>
</evidence>
<dbReference type="InterPro" id="IPR014001">
    <property type="entry name" value="Helicase_ATP-bd"/>
</dbReference>
<gene>
    <name evidence="7" type="ORF">ROA7450_03419</name>
</gene>
<dbReference type="SUPFAM" id="SSF52540">
    <property type="entry name" value="P-loop containing nucleoside triphosphate hydrolases"/>
    <property type="match status" value="1"/>
</dbReference>
<evidence type="ECO:0000256" key="3">
    <source>
        <dbReference type="ARBA" id="ARBA00022806"/>
    </source>
</evidence>
<dbReference type="Pfam" id="PF00271">
    <property type="entry name" value="Helicase_C"/>
    <property type="match status" value="1"/>
</dbReference>
<keyword evidence="1" id="KW-0547">Nucleotide-binding</keyword>
<dbReference type="Gene3D" id="3.40.50.300">
    <property type="entry name" value="P-loop containing nucleotide triphosphate hydrolases"/>
    <property type="match status" value="2"/>
</dbReference>
<dbReference type="GO" id="GO:0005524">
    <property type="term" value="F:ATP binding"/>
    <property type="evidence" value="ECO:0007669"/>
    <property type="project" value="UniProtKB-KW"/>
</dbReference>
<dbReference type="GO" id="GO:0016787">
    <property type="term" value="F:hydrolase activity"/>
    <property type="evidence" value="ECO:0007669"/>
    <property type="project" value="UniProtKB-KW"/>
</dbReference>
<feature type="domain" description="Helicase C-terminal" evidence="6">
    <location>
        <begin position="587"/>
        <end position="788"/>
    </location>
</feature>
<keyword evidence="2" id="KW-0378">Hydrolase</keyword>
<dbReference type="GO" id="GO:0003676">
    <property type="term" value="F:nucleic acid binding"/>
    <property type="evidence" value="ECO:0007669"/>
    <property type="project" value="InterPro"/>
</dbReference>
<evidence type="ECO:0000256" key="2">
    <source>
        <dbReference type="ARBA" id="ARBA00022801"/>
    </source>
</evidence>
<sequence length="1097" mass="120224">MFDPQTTQLISQVPELPELDREHLAKTLSESFAKISSARIRLRSLEEAEADETLNAVVEEMRRLARTNEAFVSVNLDREDRSAAAFVAGTAHQLVFKAEQLQEREEESSRLTSNEISPDISTVLLFMIAEATADACEAADHLRLDDDDRMRRALIAAIRALARGNLQSIIEADNPELGYLDGQDIADIAVAALYRRILFGIQILARQLSGQLGHSAEDAYGLFMSIRDLCISDKIDVFEDGETDEVVAFAGPFHLATLMAALAKDLLDSSVVGIAPPEGLDGGQWHDSLRKVAAERPYLWRNHRQAIGEGYLEIGTSSVVGFPTGAGKSTLSELKINAAMLAGTKVVFLAPTLALVDQTATSLSKAFPAAEIGREQSDPFLAAFGGDEVAEILVLTPEACLAQMSFDQQEFANVGLVVFDECHLLHPSDRPEDRRPIDAMLCLLNLIRLADQIDVLLLSAMMKNTDELAAWVADLTGRPCLSLSLAWKPTRQIRGCVVYDEGDLSNLKARLRWLNEGAATRGVPSRAKQAVGAQCLGFFSLHQTWATRNANDYSLQPLLDEEVLLGVNAGWRLTPNSGEVSAAIGSKSAQMGVKTLIFFQTIKNANSAANKVNGRLEKTKIELTPNEASLHRAAVQEFGDSDCLYLVSKDGIVETRASIHHGLLLPEERRLVESLYKRPNGLSVLCATSTLAQGMNLPSEMVIIAEDSRFDEALKKREVLEAQELLNAAGRAGRAGMIANGMVLVVPGRVVGINIGEKTIGQHWTTLLSIFGQSDQCLDIDDPLMDVMDRIHEGADQEDELAKYCISRLVSSGGSDSASGLDQVVAHSLSGFRARRDGDGDWVAERVAAVTNFATEAGLTSDVELDAVQNVAALFGFPISVVTSLEAFLSDRTDIGSSDIQMWSDLLFGWLSQDTAAFTASFRAENLNRLFGKKFEMTEDHEARRNFAVPKLQELTNLWIAGHPLKTLEGAFHGRANGLGKCMAARRFALRCIPDLSYAFSLPAKLLEYQQAKAEKPEEIPPVIANLSRCIRAGFNNLEVLALQQCLNQRAFTRRQIYQQFEELLPHLKRSDPDEDYDIIMHRVETALEAQAIADLI</sequence>
<evidence type="ECO:0000256" key="4">
    <source>
        <dbReference type="ARBA" id="ARBA00022840"/>
    </source>
</evidence>
<protein>
    <submittedName>
        <fullName evidence="7">Ski2-like helicase</fullName>
    </submittedName>
</protein>
<dbReference type="SMART" id="SM00487">
    <property type="entry name" value="DEXDc"/>
    <property type="match status" value="1"/>
</dbReference>
<dbReference type="SMART" id="SM00490">
    <property type="entry name" value="HELICc"/>
    <property type="match status" value="1"/>
</dbReference>
<proteinExistence type="predicted"/>
<feature type="domain" description="Helicase ATP-binding" evidence="5">
    <location>
        <begin position="309"/>
        <end position="480"/>
    </location>
</feature>
<dbReference type="AlphaFoldDB" id="A0A1X6ZXN9"/>
<evidence type="ECO:0000259" key="5">
    <source>
        <dbReference type="PROSITE" id="PS51192"/>
    </source>
</evidence>
<dbReference type="InterPro" id="IPR011545">
    <property type="entry name" value="DEAD/DEAH_box_helicase_dom"/>
</dbReference>
<dbReference type="PANTHER" id="PTHR47961">
    <property type="entry name" value="DNA POLYMERASE THETA, PUTATIVE (AFU_ORTHOLOGUE AFUA_1G05260)-RELATED"/>
    <property type="match status" value="1"/>
</dbReference>
<name>A0A1X6ZXN9_9RHOB</name>
<dbReference type="PROSITE" id="PS51192">
    <property type="entry name" value="HELICASE_ATP_BIND_1"/>
    <property type="match status" value="1"/>
</dbReference>
<keyword evidence="3 7" id="KW-0347">Helicase</keyword>
<dbReference type="OrthoDB" id="9815222at2"/>
<dbReference type="Proteomes" id="UP000193061">
    <property type="component" value="Unassembled WGS sequence"/>
</dbReference>
<evidence type="ECO:0000256" key="1">
    <source>
        <dbReference type="ARBA" id="ARBA00022741"/>
    </source>
</evidence>
<dbReference type="InterPro" id="IPR050474">
    <property type="entry name" value="Hel308_SKI2-like"/>
</dbReference>
<reference evidence="7 8" key="1">
    <citation type="submission" date="2017-03" db="EMBL/GenBank/DDBJ databases">
        <authorList>
            <person name="Afonso C.L."/>
            <person name="Miller P.J."/>
            <person name="Scott M.A."/>
            <person name="Spackman E."/>
            <person name="Goraichik I."/>
            <person name="Dimitrov K.M."/>
            <person name="Suarez D.L."/>
            <person name="Swayne D.E."/>
        </authorList>
    </citation>
    <scope>NUCLEOTIDE SEQUENCE [LARGE SCALE GENOMIC DNA]</scope>
    <source>
        <strain evidence="7 8">CECT 7450</strain>
    </source>
</reference>
<organism evidence="7 8">
    <name type="scientific">Roseovarius albus</name>
    <dbReference type="NCBI Taxonomy" id="1247867"/>
    <lineage>
        <taxon>Bacteria</taxon>
        <taxon>Pseudomonadati</taxon>
        <taxon>Pseudomonadota</taxon>
        <taxon>Alphaproteobacteria</taxon>
        <taxon>Rhodobacterales</taxon>
        <taxon>Roseobacteraceae</taxon>
        <taxon>Roseovarius</taxon>
    </lineage>
</organism>
<dbReference type="RefSeq" id="WP_159454082.1">
    <property type="nucleotide sequence ID" value="NZ_FWFX01000012.1"/>
</dbReference>